<evidence type="ECO:0000313" key="2">
    <source>
        <dbReference type="Proteomes" id="UP000814033"/>
    </source>
</evidence>
<sequence>MLCAFPLLWLIATVSASPWSPLEHTRASDAESKSASRPQASQFLVNGKGIPDVNFDVGPSYSGLLPISSNSNETRKLFFWYFPPSGQGSTNDLILWTNGGPGCSGLEGLLQENGPFSWQWGQANPTKNPYSWTNLAHVLWIEQPVGTGYSQGTPNIQNEEDLSAQLVGFLQQFLDVFSDLQNKKFWLAGESYAGMYIPYIADYIYSHPGSLALNLQGIWLGSPVVGQDAIQMFTPAVSFVHKFENVFGFNQSFMASLDARATSCGYTQYLETHLTYPPPAAPFEYPGNTFEAAPGCDVYTDILMAALLLNPAFNIYRIFDMPPVLWDVLGFPGTFPQSQSPIYFARSDVKAAIHAPQSAQWTECNSAVFPNGDNSLLATYTVLPDVIQRSVRTVIVTGAADFSLLTEGTRLALQNMTWNGKQGFQSAPQPDTLIVDGVGATGFMQSERGLTYYEVSLTGHMVPQFNPKAAFQSMQYLLGIRSTP</sequence>
<comment type="caution">
    <text evidence="1">The sequence shown here is derived from an EMBL/GenBank/DDBJ whole genome shotgun (WGS) entry which is preliminary data.</text>
</comment>
<evidence type="ECO:0000313" key="1">
    <source>
        <dbReference type="EMBL" id="KAI0051492.1"/>
    </source>
</evidence>
<name>A0ACB8S5U0_9AGAM</name>
<accession>A0ACB8S5U0</accession>
<reference evidence="1" key="1">
    <citation type="submission" date="2021-02" db="EMBL/GenBank/DDBJ databases">
        <authorList>
            <consortium name="DOE Joint Genome Institute"/>
            <person name="Ahrendt S."/>
            <person name="Looney B.P."/>
            <person name="Miyauchi S."/>
            <person name="Morin E."/>
            <person name="Drula E."/>
            <person name="Courty P.E."/>
            <person name="Chicoki N."/>
            <person name="Fauchery L."/>
            <person name="Kohler A."/>
            <person name="Kuo A."/>
            <person name="Labutti K."/>
            <person name="Pangilinan J."/>
            <person name="Lipzen A."/>
            <person name="Riley R."/>
            <person name="Andreopoulos W."/>
            <person name="He G."/>
            <person name="Johnson J."/>
            <person name="Barry K.W."/>
            <person name="Grigoriev I.V."/>
            <person name="Nagy L."/>
            <person name="Hibbett D."/>
            <person name="Henrissat B."/>
            <person name="Matheny P.B."/>
            <person name="Labbe J."/>
            <person name="Martin F."/>
        </authorList>
    </citation>
    <scope>NUCLEOTIDE SEQUENCE</scope>
    <source>
        <strain evidence="1">FP105234-sp</strain>
    </source>
</reference>
<gene>
    <name evidence="1" type="ORF">FA95DRAFT_1554586</name>
</gene>
<organism evidence="1 2">
    <name type="scientific">Auriscalpium vulgare</name>
    <dbReference type="NCBI Taxonomy" id="40419"/>
    <lineage>
        <taxon>Eukaryota</taxon>
        <taxon>Fungi</taxon>
        <taxon>Dikarya</taxon>
        <taxon>Basidiomycota</taxon>
        <taxon>Agaricomycotina</taxon>
        <taxon>Agaricomycetes</taxon>
        <taxon>Russulales</taxon>
        <taxon>Auriscalpiaceae</taxon>
        <taxon>Auriscalpium</taxon>
    </lineage>
</organism>
<dbReference type="Proteomes" id="UP000814033">
    <property type="component" value="Unassembled WGS sequence"/>
</dbReference>
<dbReference type="EMBL" id="MU275852">
    <property type="protein sequence ID" value="KAI0051492.1"/>
    <property type="molecule type" value="Genomic_DNA"/>
</dbReference>
<reference evidence="1" key="2">
    <citation type="journal article" date="2022" name="New Phytol.">
        <title>Evolutionary transition to the ectomycorrhizal habit in the genomes of a hyperdiverse lineage of mushroom-forming fungi.</title>
        <authorList>
            <person name="Looney B."/>
            <person name="Miyauchi S."/>
            <person name="Morin E."/>
            <person name="Drula E."/>
            <person name="Courty P.E."/>
            <person name="Kohler A."/>
            <person name="Kuo A."/>
            <person name="LaButti K."/>
            <person name="Pangilinan J."/>
            <person name="Lipzen A."/>
            <person name="Riley R."/>
            <person name="Andreopoulos W."/>
            <person name="He G."/>
            <person name="Johnson J."/>
            <person name="Nolan M."/>
            <person name="Tritt A."/>
            <person name="Barry K.W."/>
            <person name="Grigoriev I.V."/>
            <person name="Nagy L.G."/>
            <person name="Hibbett D."/>
            <person name="Henrissat B."/>
            <person name="Matheny P.B."/>
            <person name="Labbe J."/>
            <person name="Martin F.M."/>
        </authorList>
    </citation>
    <scope>NUCLEOTIDE SEQUENCE</scope>
    <source>
        <strain evidence="1">FP105234-sp</strain>
    </source>
</reference>
<keyword evidence="2" id="KW-1185">Reference proteome</keyword>
<proteinExistence type="predicted"/>
<protein>
    <submittedName>
        <fullName evidence="1">Alpha/beta-hydrolase</fullName>
    </submittedName>
</protein>